<gene>
    <name evidence="1" type="ORF">COX39_01985</name>
</gene>
<proteinExistence type="predicted"/>
<evidence type="ECO:0000313" key="1">
    <source>
        <dbReference type="EMBL" id="PIP21611.1"/>
    </source>
</evidence>
<sequence>MNKIEKEDRGKNRENRLHQHLRWLIAHGEDRPVPTVCPHCCQNPVAKIALSGSRKDGYSRDSFRLRVHTSCADCRRELHVFPAGNRQTILDLKFSTIVWRGFRQHDREQFVQLLKEIFQLPLDLNRQRAFEFFVAKPTPIQFAPHQLQLPMAGA</sequence>
<protein>
    <submittedName>
        <fullName evidence="1">Uncharacterized protein</fullName>
    </submittedName>
</protein>
<evidence type="ECO:0000313" key="2">
    <source>
        <dbReference type="Proteomes" id="UP000231567"/>
    </source>
</evidence>
<dbReference type="AlphaFoldDB" id="A0A2G9YSX8"/>
<dbReference type="EMBL" id="PCRM01000028">
    <property type="protein sequence ID" value="PIP21611.1"/>
    <property type="molecule type" value="Genomic_DNA"/>
</dbReference>
<organism evidence="1 2">
    <name type="scientific">Candidatus Nealsonbacteria bacterium CG23_combo_of_CG06-09_8_20_14_all_40_13</name>
    <dbReference type="NCBI Taxonomy" id="1974724"/>
    <lineage>
        <taxon>Bacteria</taxon>
        <taxon>Candidatus Nealsoniibacteriota</taxon>
    </lineage>
</organism>
<accession>A0A2G9YSX8</accession>
<reference evidence="1 2" key="1">
    <citation type="submission" date="2017-09" db="EMBL/GenBank/DDBJ databases">
        <title>Depth-based differentiation of microbial function through sediment-hosted aquifers and enrichment of novel symbionts in the deep terrestrial subsurface.</title>
        <authorList>
            <person name="Probst A.J."/>
            <person name="Ladd B."/>
            <person name="Jarett J.K."/>
            <person name="Geller-Mcgrath D.E."/>
            <person name="Sieber C.M."/>
            <person name="Emerson J.B."/>
            <person name="Anantharaman K."/>
            <person name="Thomas B.C."/>
            <person name="Malmstrom R."/>
            <person name="Stieglmeier M."/>
            <person name="Klingl A."/>
            <person name="Woyke T."/>
            <person name="Ryan C.M."/>
            <person name="Banfield J.F."/>
        </authorList>
    </citation>
    <scope>NUCLEOTIDE SEQUENCE [LARGE SCALE GENOMIC DNA]</scope>
    <source>
        <strain evidence="1">CG23_combo_of_CG06-09_8_20_14_all_40_13</strain>
    </source>
</reference>
<dbReference type="Proteomes" id="UP000231567">
    <property type="component" value="Unassembled WGS sequence"/>
</dbReference>
<comment type="caution">
    <text evidence="1">The sequence shown here is derived from an EMBL/GenBank/DDBJ whole genome shotgun (WGS) entry which is preliminary data.</text>
</comment>
<name>A0A2G9YSX8_9BACT</name>